<organism evidence="2 3">
    <name type="scientific">Aaosphaeria arxii CBS 175.79</name>
    <dbReference type="NCBI Taxonomy" id="1450172"/>
    <lineage>
        <taxon>Eukaryota</taxon>
        <taxon>Fungi</taxon>
        <taxon>Dikarya</taxon>
        <taxon>Ascomycota</taxon>
        <taxon>Pezizomycotina</taxon>
        <taxon>Dothideomycetes</taxon>
        <taxon>Pleosporomycetidae</taxon>
        <taxon>Pleosporales</taxon>
        <taxon>Pleosporales incertae sedis</taxon>
        <taxon>Aaosphaeria</taxon>
    </lineage>
</organism>
<sequence length="89" mass="9827">MQGPFALLFFPHTLSPLCASLCVCFRLCAYEYAAASISSHVVQTSAYPSHRQHETVQDSQLALPYRACLPSQSHLISILISSHLFHIPA</sequence>
<feature type="chain" id="PRO_5025693243" description="Secreted protein" evidence="1">
    <location>
        <begin position="21"/>
        <end position="89"/>
    </location>
</feature>
<evidence type="ECO:0000256" key="1">
    <source>
        <dbReference type="SAM" id="SignalP"/>
    </source>
</evidence>
<reference evidence="2" key="1">
    <citation type="journal article" date="2020" name="Stud. Mycol.">
        <title>101 Dothideomycetes genomes: a test case for predicting lifestyles and emergence of pathogens.</title>
        <authorList>
            <person name="Haridas S."/>
            <person name="Albert R."/>
            <person name="Binder M."/>
            <person name="Bloem J."/>
            <person name="Labutti K."/>
            <person name="Salamov A."/>
            <person name="Andreopoulos B."/>
            <person name="Baker S."/>
            <person name="Barry K."/>
            <person name="Bills G."/>
            <person name="Bluhm B."/>
            <person name="Cannon C."/>
            <person name="Castanera R."/>
            <person name="Culley D."/>
            <person name="Daum C."/>
            <person name="Ezra D."/>
            <person name="Gonzalez J."/>
            <person name="Henrissat B."/>
            <person name="Kuo A."/>
            <person name="Liang C."/>
            <person name="Lipzen A."/>
            <person name="Lutzoni F."/>
            <person name="Magnuson J."/>
            <person name="Mondo S."/>
            <person name="Nolan M."/>
            <person name="Ohm R."/>
            <person name="Pangilinan J."/>
            <person name="Park H.-J."/>
            <person name="Ramirez L."/>
            <person name="Alfaro M."/>
            <person name="Sun H."/>
            <person name="Tritt A."/>
            <person name="Yoshinaga Y."/>
            <person name="Zwiers L.-H."/>
            <person name="Turgeon B."/>
            <person name="Goodwin S."/>
            <person name="Spatafora J."/>
            <person name="Crous P."/>
            <person name="Grigoriev I."/>
        </authorList>
    </citation>
    <scope>NUCLEOTIDE SEQUENCE</scope>
    <source>
        <strain evidence="2">CBS 175.79</strain>
    </source>
</reference>
<protein>
    <recommendedName>
        <fullName evidence="4">Secreted protein</fullName>
    </recommendedName>
</protein>
<gene>
    <name evidence="2" type="ORF">BU24DRAFT_162514</name>
</gene>
<evidence type="ECO:0000313" key="2">
    <source>
        <dbReference type="EMBL" id="KAF2017961.1"/>
    </source>
</evidence>
<accession>A0A6A5XZ36</accession>
<dbReference type="RefSeq" id="XP_033386300.1">
    <property type="nucleotide sequence ID" value="XM_033521396.1"/>
</dbReference>
<dbReference type="GeneID" id="54278793"/>
<evidence type="ECO:0000313" key="3">
    <source>
        <dbReference type="Proteomes" id="UP000799778"/>
    </source>
</evidence>
<name>A0A6A5XZ36_9PLEO</name>
<dbReference type="AlphaFoldDB" id="A0A6A5XZ36"/>
<proteinExistence type="predicted"/>
<evidence type="ECO:0008006" key="4">
    <source>
        <dbReference type="Google" id="ProtNLM"/>
    </source>
</evidence>
<dbReference type="Proteomes" id="UP000799778">
    <property type="component" value="Unassembled WGS sequence"/>
</dbReference>
<keyword evidence="1" id="KW-0732">Signal</keyword>
<dbReference type="EMBL" id="ML978068">
    <property type="protein sequence ID" value="KAF2017961.1"/>
    <property type="molecule type" value="Genomic_DNA"/>
</dbReference>
<keyword evidence="3" id="KW-1185">Reference proteome</keyword>
<feature type="signal peptide" evidence="1">
    <location>
        <begin position="1"/>
        <end position="20"/>
    </location>
</feature>